<proteinExistence type="predicted"/>
<evidence type="ECO:0008006" key="3">
    <source>
        <dbReference type="Google" id="ProtNLM"/>
    </source>
</evidence>
<accession>A0ABQ2KHL2</accession>
<organism evidence="1 2">
    <name type="scientific">Agrococcus terreus</name>
    <dbReference type="NCBI Taxonomy" id="574649"/>
    <lineage>
        <taxon>Bacteria</taxon>
        <taxon>Bacillati</taxon>
        <taxon>Actinomycetota</taxon>
        <taxon>Actinomycetes</taxon>
        <taxon>Micrococcales</taxon>
        <taxon>Microbacteriaceae</taxon>
        <taxon>Agrococcus</taxon>
    </lineage>
</organism>
<protein>
    <recommendedName>
        <fullName evidence="3">Secreted protein</fullName>
    </recommendedName>
</protein>
<keyword evidence="2" id="KW-1185">Reference proteome</keyword>
<comment type="caution">
    <text evidence="1">The sequence shown here is derived from an EMBL/GenBank/DDBJ whole genome shotgun (WGS) entry which is preliminary data.</text>
</comment>
<reference evidence="2" key="1">
    <citation type="journal article" date="2019" name="Int. J. Syst. Evol. Microbiol.">
        <title>The Global Catalogue of Microorganisms (GCM) 10K type strain sequencing project: providing services to taxonomists for standard genome sequencing and annotation.</title>
        <authorList>
            <consortium name="The Broad Institute Genomics Platform"/>
            <consortium name="The Broad Institute Genome Sequencing Center for Infectious Disease"/>
            <person name="Wu L."/>
            <person name="Ma J."/>
        </authorList>
    </citation>
    <scope>NUCLEOTIDE SEQUENCE [LARGE SCALE GENOMIC DNA]</scope>
    <source>
        <strain evidence="2">CGMCC 1.6960</strain>
    </source>
</reference>
<dbReference type="Proteomes" id="UP000626982">
    <property type="component" value="Unassembled WGS sequence"/>
</dbReference>
<gene>
    <name evidence="1" type="ORF">GCM10010968_11720</name>
</gene>
<evidence type="ECO:0000313" key="2">
    <source>
        <dbReference type="Proteomes" id="UP000626982"/>
    </source>
</evidence>
<name>A0ABQ2KHL2_9MICO</name>
<dbReference type="EMBL" id="BMLM01000001">
    <property type="protein sequence ID" value="GGN82181.1"/>
    <property type="molecule type" value="Genomic_DNA"/>
</dbReference>
<evidence type="ECO:0000313" key="1">
    <source>
        <dbReference type="EMBL" id="GGN82181.1"/>
    </source>
</evidence>
<sequence length="229" mass="22851">MLPAPATYREAMSSIAVVGSAAALLVLAGCAMSAPGSGGAEPPSSAPSAPEAPLVTGPQAQALLAGLPTPSATEPALAIGTVLDRDGGQVLCLGPVAESAPPQCDGPDLVGWDWSLVDHQEMSGVRWVQGIAAPVTYDAASGTATVAGELLDLASLTMPAIEYPTGDLDEAQVAAISEDLATLDRPDLLGHGGMDGVVVLDVVLDDGSIQAALDDIYGEGAVFVVSALR</sequence>